<dbReference type="HOGENOM" id="CLU_1941987_0_0_1"/>
<proteinExistence type="predicted"/>
<gene>
    <name evidence="2" type="primary">AlNc14C27G2661</name>
    <name evidence="2" type="ORF">ALNC14_030740</name>
</gene>
<feature type="transmembrane region" description="Helical" evidence="1">
    <location>
        <begin position="6"/>
        <end position="24"/>
    </location>
</feature>
<evidence type="ECO:0000256" key="1">
    <source>
        <dbReference type="SAM" id="Phobius"/>
    </source>
</evidence>
<sequence length="130" mass="14529">MRSQTMHFYIGVIKLFLGLSDISVQMYGIDSMASLGTGNEWFFHVSYSGSDITHRFLHERIRVGMFCRSTATSQSSDIERVTCAENTQITHPKRASIGVPIQTRKSGSRLAIDRPIPFEEVVKGKGNSCI</sequence>
<organism evidence="2">
    <name type="scientific">Albugo laibachii Nc14</name>
    <dbReference type="NCBI Taxonomy" id="890382"/>
    <lineage>
        <taxon>Eukaryota</taxon>
        <taxon>Sar</taxon>
        <taxon>Stramenopiles</taxon>
        <taxon>Oomycota</taxon>
        <taxon>Peronosporomycetes</taxon>
        <taxon>Albuginales</taxon>
        <taxon>Albuginaceae</taxon>
        <taxon>Albugo</taxon>
    </lineage>
</organism>
<protein>
    <submittedName>
        <fullName evidence="2">AlNc14C27G2661 protein</fullName>
    </submittedName>
</protein>
<dbReference type="EMBL" id="FR824072">
    <property type="protein sequence ID" value="CCA16931.1"/>
    <property type="molecule type" value="Genomic_DNA"/>
</dbReference>
<evidence type="ECO:0000313" key="2">
    <source>
        <dbReference type="EMBL" id="CCA16931.1"/>
    </source>
</evidence>
<dbReference type="AlphaFoldDB" id="F0W732"/>
<reference evidence="2" key="2">
    <citation type="submission" date="2011-02" db="EMBL/GenBank/DDBJ databases">
        <authorList>
            <person name="MacLean D."/>
        </authorList>
    </citation>
    <scope>NUCLEOTIDE SEQUENCE</scope>
</reference>
<keyword evidence="1" id="KW-1133">Transmembrane helix</keyword>
<keyword evidence="1" id="KW-0812">Transmembrane</keyword>
<name>F0W732_9STRA</name>
<keyword evidence="1" id="KW-0472">Membrane</keyword>
<reference evidence="2" key="1">
    <citation type="journal article" date="2011" name="PLoS Biol.">
        <title>Gene gain and loss during evolution of obligate parasitism in the white rust pathogen of Arabidopsis thaliana.</title>
        <authorList>
            <person name="Kemen E."/>
            <person name="Gardiner A."/>
            <person name="Schultz-Larsen T."/>
            <person name="Kemen A.C."/>
            <person name="Balmuth A.L."/>
            <person name="Robert-Seilaniantz A."/>
            <person name="Bailey K."/>
            <person name="Holub E."/>
            <person name="Studholme D.J."/>
            <person name="Maclean D."/>
            <person name="Jones J.D."/>
        </authorList>
    </citation>
    <scope>NUCLEOTIDE SEQUENCE</scope>
</reference>
<accession>F0W732</accession>